<gene>
    <name evidence="3" type="ORF">P43SY_011136</name>
</gene>
<dbReference type="PANTHER" id="PTHR14879:SF5">
    <property type="entry name" value="RING-TYPE DOMAIN-CONTAINING PROTEIN"/>
    <property type="match status" value="1"/>
</dbReference>
<evidence type="ECO:0000256" key="1">
    <source>
        <dbReference type="PROSITE-ProRule" id="PRU00175"/>
    </source>
</evidence>
<evidence type="ECO:0000313" key="4">
    <source>
        <dbReference type="Proteomes" id="UP001209570"/>
    </source>
</evidence>
<dbReference type="InterPro" id="IPR051728">
    <property type="entry name" value="RING-FYVE_E3_ubiquitin-ligase"/>
</dbReference>
<dbReference type="PANTHER" id="PTHR14879">
    <property type="entry name" value="CASPASE REGULATOR, RING FINGER DOMAIN-CONTAINING"/>
    <property type="match status" value="1"/>
</dbReference>
<evidence type="ECO:0000313" key="3">
    <source>
        <dbReference type="EMBL" id="KAJ0391946.1"/>
    </source>
</evidence>
<dbReference type="PROSITE" id="PS50089">
    <property type="entry name" value="ZF_RING_2"/>
    <property type="match status" value="1"/>
</dbReference>
<dbReference type="AlphaFoldDB" id="A0AAD5L9Z0"/>
<dbReference type="Pfam" id="PF13920">
    <property type="entry name" value="zf-C3HC4_3"/>
    <property type="match status" value="1"/>
</dbReference>
<feature type="domain" description="RING-type" evidence="2">
    <location>
        <begin position="128"/>
        <end position="166"/>
    </location>
</feature>
<dbReference type="InterPro" id="IPR013083">
    <property type="entry name" value="Znf_RING/FYVE/PHD"/>
</dbReference>
<accession>A0AAD5L9Z0</accession>
<organism evidence="3 4">
    <name type="scientific">Pythium insidiosum</name>
    <name type="common">Pythiosis disease agent</name>
    <dbReference type="NCBI Taxonomy" id="114742"/>
    <lineage>
        <taxon>Eukaryota</taxon>
        <taxon>Sar</taxon>
        <taxon>Stramenopiles</taxon>
        <taxon>Oomycota</taxon>
        <taxon>Peronosporomycetes</taxon>
        <taxon>Pythiales</taxon>
        <taxon>Pythiaceae</taxon>
        <taxon>Pythium</taxon>
    </lineage>
</organism>
<proteinExistence type="predicted"/>
<name>A0AAD5L9Z0_PYTIN</name>
<comment type="caution">
    <text evidence="3">The sequence shown here is derived from an EMBL/GenBank/DDBJ whole genome shotgun (WGS) entry which is preliminary data.</text>
</comment>
<dbReference type="Proteomes" id="UP001209570">
    <property type="component" value="Unassembled WGS sequence"/>
</dbReference>
<dbReference type="EMBL" id="JAKCXM010000776">
    <property type="protein sequence ID" value="KAJ0391946.1"/>
    <property type="molecule type" value="Genomic_DNA"/>
</dbReference>
<keyword evidence="1" id="KW-0479">Metal-binding</keyword>
<sequence>MSASDVFLRCVKQGGRLRVRIISPGYYAQANCQFPRAIRREGRVFAVPPSSIRLTSSAGGTNFYRVSQPIRIVQEAPGDEVEATGPAAVVEGNAAAPKATARKRQTKKRARPAEVPLKVFDIEDEPECVACLEAPKQRICVPCGHFCLCERCLSLLIIPKKCPLCRTPIKSTISPAELS</sequence>
<dbReference type="InterPro" id="IPR001841">
    <property type="entry name" value="Znf_RING"/>
</dbReference>
<keyword evidence="1" id="KW-0862">Zinc</keyword>
<keyword evidence="1" id="KW-0863">Zinc-finger</keyword>
<keyword evidence="4" id="KW-1185">Reference proteome</keyword>
<protein>
    <recommendedName>
        <fullName evidence="2">RING-type domain-containing protein</fullName>
    </recommendedName>
</protein>
<dbReference type="Gene3D" id="3.30.40.10">
    <property type="entry name" value="Zinc/RING finger domain, C3HC4 (zinc finger)"/>
    <property type="match status" value="1"/>
</dbReference>
<dbReference type="SUPFAM" id="SSF57850">
    <property type="entry name" value="RING/U-box"/>
    <property type="match status" value="1"/>
</dbReference>
<dbReference type="GO" id="GO:0008270">
    <property type="term" value="F:zinc ion binding"/>
    <property type="evidence" value="ECO:0007669"/>
    <property type="project" value="UniProtKB-KW"/>
</dbReference>
<evidence type="ECO:0000259" key="2">
    <source>
        <dbReference type="PROSITE" id="PS50089"/>
    </source>
</evidence>
<reference evidence="3" key="1">
    <citation type="submission" date="2021-12" db="EMBL/GenBank/DDBJ databases">
        <title>Prjna785345.</title>
        <authorList>
            <person name="Rujirawat T."/>
            <person name="Krajaejun T."/>
        </authorList>
    </citation>
    <scope>NUCLEOTIDE SEQUENCE</scope>
    <source>
        <strain evidence="3">Pi057C3</strain>
    </source>
</reference>